<dbReference type="RefSeq" id="WP_264067380.1">
    <property type="nucleotide sequence ID" value="NZ_JACKTY010000024.1"/>
</dbReference>
<gene>
    <name evidence="2" type="ORF">H7J73_10765</name>
</gene>
<protein>
    <submittedName>
        <fullName evidence="2">DUF3558 domain-containing protein</fullName>
    </submittedName>
</protein>
<accession>A0ABT3CAM6</accession>
<feature type="chain" id="PRO_5047333205" evidence="1">
    <location>
        <begin position="23"/>
        <end position="195"/>
    </location>
</feature>
<sequence length="195" mass="21646">MVTRMRLVAATVALLTAVVVVAQGEGAQRPQAVRVPDLQLRSTGVPLIDAPPPSLVIPTTDPSPFDACRDIPIDVTDGLGLGFTPPEPEDSGRCHYDAGNYQLAVEPIIWRTYEQSLPADAVELTINGHRAAQFWVMKPTDWNDRWWVSCMIAYKTSWGLIQQSLFYSPKYSNPAPDCLQENVARGQQLSPFYKF</sequence>
<dbReference type="Proteomes" id="UP001526201">
    <property type="component" value="Unassembled WGS sequence"/>
</dbReference>
<comment type="caution">
    <text evidence="2">The sequence shown here is derived from an EMBL/GenBank/DDBJ whole genome shotgun (WGS) entry which is preliminary data.</text>
</comment>
<name>A0ABT3CAM6_9MYCO</name>
<proteinExistence type="predicted"/>
<dbReference type="EMBL" id="JACKTY010000024">
    <property type="protein sequence ID" value="MCV7226512.1"/>
    <property type="molecule type" value="Genomic_DNA"/>
</dbReference>
<keyword evidence="3" id="KW-1185">Reference proteome</keyword>
<reference evidence="2 3" key="1">
    <citation type="journal article" date="2022" name="BMC Genomics">
        <title>Comparative genome analysis of mycobacteria focusing on tRNA and non-coding RNA.</title>
        <authorList>
            <person name="Behra P.R.K."/>
            <person name="Pettersson B.M.F."/>
            <person name="Ramesh M."/>
            <person name="Das S."/>
            <person name="Dasgupta S."/>
            <person name="Kirsebom L.A."/>
        </authorList>
    </citation>
    <scope>NUCLEOTIDE SEQUENCE [LARGE SCALE GENOMIC DNA]</scope>
    <source>
        <strain evidence="2 3">DSM 44078</strain>
    </source>
</reference>
<keyword evidence="1" id="KW-0732">Signal</keyword>
<evidence type="ECO:0000313" key="3">
    <source>
        <dbReference type="Proteomes" id="UP001526201"/>
    </source>
</evidence>
<organism evidence="2 3">
    <name type="scientific">Mycolicibacterium komossense</name>
    <dbReference type="NCBI Taxonomy" id="1779"/>
    <lineage>
        <taxon>Bacteria</taxon>
        <taxon>Bacillati</taxon>
        <taxon>Actinomycetota</taxon>
        <taxon>Actinomycetes</taxon>
        <taxon>Mycobacteriales</taxon>
        <taxon>Mycobacteriaceae</taxon>
        <taxon>Mycolicibacterium</taxon>
    </lineage>
</organism>
<evidence type="ECO:0000256" key="1">
    <source>
        <dbReference type="SAM" id="SignalP"/>
    </source>
</evidence>
<evidence type="ECO:0000313" key="2">
    <source>
        <dbReference type="EMBL" id="MCV7226512.1"/>
    </source>
</evidence>
<feature type="signal peptide" evidence="1">
    <location>
        <begin position="1"/>
        <end position="22"/>
    </location>
</feature>